<keyword evidence="1" id="KW-0472">Membrane</keyword>
<keyword evidence="1" id="KW-0812">Transmembrane</keyword>
<dbReference type="EMBL" id="CP021983">
    <property type="protein sequence ID" value="ASC69698.1"/>
    <property type="molecule type" value="Genomic_DNA"/>
</dbReference>
<keyword evidence="1" id="KW-1133">Transmembrane helix</keyword>
<keyword evidence="3" id="KW-1185">Reference proteome</keyword>
<proteinExistence type="predicted"/>
<reference evidence="2 3" key="1">
    <citation type="journal article" date="2016" name="Biochim. Biophys. Acta">
        <title>Characterization of red-shifted phycobilisomes isolated from the chlorophyll f-containing cyanobacterium Halomicronema hongdechloris.</title>
        <authorList>
            <person name="Li Y."/>
            <person name="Lin Y."/>
            <person name="Garvey C.J."/>
            <person name="Birch D."/>
            <person name="Corkery R.W."/>
            <person name="Loughlin P.C."/>
            <person name="Scheer H."/>
            <person name="Willows R.D."/>
            <person name="Chen M."/>
        </authorList>
    </citation>
    <scope>NUCLEOTIDE SEQUENCE [LARGE SCALE GENOMIC DNA]</scope>
    <source>
        <strain evidence="2 3">C2206</strain>
    </source>
</reference>
<gene>
    <name evidence="2" type="ORF">XM38_006270</name>
</gene>
<dbReference type="KEGG" id="hhg:XM38_006270"/>
<evidence type="ECO:0000256" key="1">
    <source>
        <dbReference type="SAM" id="Phobius"/>
    </source>
</evidence>
<evidence type="ECO:0000313" key="3">
    <source>
        <dbReference type="Proteomes" id="UP000191901"/>
    </source>
</evidence>
<evidence type="ECO:0000313" key="2">
    <source>
        <dbReference type="EMBL" id="ASC69698.1"/>
    </source>
</evidence>
<sequence>MATDILILTVYFICVAYVGYQMALSIESQLEDQLRIDLDREALQTAVTSQVRQQPGGVGVQVATDETPGLQLQVPLRSHDREASRTGTVIVRVMPLGQRPPQPPLNHLTVQVVNGLDDRQLFIDWDSSSLSLQNNQGRRVIRQVPGQFMDLAQAQVMSVVNPDQTITAQITSEDAFQRHPDTRLLQPTVPLINLEQAMLLPSALRQYSLRLMLRIRPMAGEDAPSLRLLIPFQFRIEVLPGQIAVPVLNWLLNR</sequence>
<protein>
    <submittedName>
        <fullName evidence="2">Uncharacterized protein</fullName>
    </submittedName>
</protein>
<feature type="transmembrane region" description="Helical" evidence="1">
    <location>
        <begin position="6"/>
        <end position="26"/>
    </location>
</feature>
<name>A0A1Z3HHG1_9CYAN</name>
<dbReference type="RefSeq" id="WP_088429054.1">
    <property type="nucleotide sequence ID" value="NZ_CP021983.2"/>
</dbReference>
<accession>A0A1Z3HHG1</accession>
<organism evidence="2 3">
    <name type="scientific">Halomicronema hongdechloris C2206</name>
    <dbReference type="NCBI Taxonomy" id="1641165"/>
    <lineage>
        <taxon>Bacteria</taxon>
        <taxon>Bacillati</taxon>
        <taxon>Cyanobacteriota</taxon>
        <taxon>Cyanophyceae</taxon>
        <taxon>Nodosilineales</taxon>
        <taxon>Nodosilineaceae</taxon>
        <taxon>Halomicronema</taxon>
    </lineage>
</organism>
<dbReference type="AlphaFoldDB" id="A0A1Z3HHG1"/>
<dbReference type="OrthoDB" id="529360at2"/>
<dbReference type="Proteomes" id="UP000191901">
    <property type="component" value="Chromosome"/>
</dbReference>